<gene>
    <name evidence="5" type="ORF">KS419_16360</name>
</gene>
<dbReference type="EMBL" id="JAHQCS010000131">
    <property type="protein sequence ID" value="MBU9713306.1"/>
    <property type="molecule type" value="Genomic_DNA"/>
</dbReference>
<dbReference type="InterPro" id="IPR017476">
    <property type="entry name" value="UDP-Glc/GDP-Man"/>
</dbReference>
<accession>A0ABS6JI89</accession>
<feature type="domain" description="UDP-glucose/GDP-mannose dehydrogenase C-terminal" evidence="4">
    <location>
        <begin position="334"/>
        <end position="430"/>
    </location>
</feature>
<evidence type="ECO:0000313" key="6">
    <source>
        <dbReference type="Proteomes" id="UP000784880"/>
    </source>
</evidence>
<dbReference type="Proteomes" id="UP000784880">
    <property type="component" value="Unassembled WGS sequence"/>
</dbReference>
<dbReference type="InterPro" id="IPR001732">
    <property type="entry name" value="UDP-Glc/GDP-Man_DH_N"/>
</dbReference>
<evidence type="ECO:0000313" key="5">
    <source>
        <dbReference type="EMBL" id="MBU9713306.1"/>
    </source>
</evidence>
<comment type="similarity">
    <text evidence="3">Belongs to the UDP-glucose/GDP-mannose dehydrogenase family.</text>
</comment>
<name>A0ABS6JI89_9BACI</name>
<keyword evidence="1" id="KW-0560">Oxidoreductase</keyword>
<dbReference type="InterPro" id="IPR014026">
    <property type="entry name" value="UDP-Glc/GDP-Man_DH_dimer"/>
</dbReference>
<dbReference type="NCBIfam" id="TIGR03026">
    <property type="entry name" value="NDP-sugDHase"/>
    <property type="match status" value="1"/>
</dbReference>
<dbReference type="SMART" id="SM00984">
    <property type="entry name" value="UDPG_MGDP_dh_C"/>
    <property type="match status" value="1"/>
</dbReference>
<dbReference type="Pfam" id="PF03721">
    <property type="entry name" value="UDPG_MGDP_dh_N"/>
    <property type="match status" value="1"/>
</dbReference>
<dbReference type="InterPro" id="IPR028359">
    <property type="entry name" value="UDP_ManNAc/GlcNAc_DH"/>
</dbReference>
<comment type="caution">
    <text evidence="5">The sequence shown here is derived from an EMBL/GenBank/DDBJ whole genome shotgun (WGS) entry which is preliminary data.</text>
</comment>
<sequence length="445" mass="49998">MEKHQYFINLKRKFTNNTAKVGVIGLGYVGLPLALELSKKGYTVYGIDVNGEKLASLKNAQSYIRGVSNEEVAVAINSNSFFPTEDFSIIRYLDSISICVPTPLTTHQEPDVSYIKQVMAHVKQYMHKEFLIILESTSYPGTTDDLIQKVLENEGYTAGKDYFLCFSPERVDPANEKYSTKNTPKIVGGVTGRCTELAKNLYEGAIETIVPVSNPKVAEMSKLLENTFRSVNIGFINEMALLCERMGLDIWETIDAASTKPFGFMPFLPGPGIGGHCIPLDPMYLSWKARGINFYSRYIDMAQEINKSMPIYVVNKIGDALNSVGNPIKGAKLLLLGMAYKPNIDDVRESPSLEVYKLLREKGAMVEYNDPHVNAFDGENGETVLSVPIDKTTLPKYDGIILMTNHDDYDYREIAEYGKLIMDTRNGFKNIRRTNIYRLWGSSEW</sequence>
<dbReference type="PIRSF" id="PIRSF000124">
    <property type="entry name" value="UDPglc_GDPman_dh"/>
    <property type="match status" value="1"/>
</dbReference>
<evidence type="ECO:0000256" key="1">
    <source>
        <dbReference type="ARBA" id="ARBA00023002"/>
    </source>
</evidence>
<keyword evidence="6" id="KW-1185">Reference proteome</keyword>
<evidence type="ECO:0000259" key="4">
    <source>
        <dbReference type="SMART" id="SM00984"/>
    </source>
</evidence>
<protein>
    <submittedName>
        <fullName evidence="5">Nucleotide sugar dehydrogenase</fullName>
    </submittedName>
</protein>
<evidence type="ECO:0000256" key="3">
    <source>
        <dbReference type="PIRNR" id="PIRNR000124"/>
    </source>
</evidence>
<dbReference type="Pfam" id="PF00984">
    <property type="entry name" value="UDPG_MGDP_dh"/>
    <property type="match status" value="1"/>
</dbReference>
<organism evidence="5 6">
    <name type="scientific">Evansella tamaricis</name>
    <dbReference type="NCBI Taxonomy" id="2069301"/>
    <lineage>
        <taxon>Bacteria</taxon>
        <taxon>Bacillati</taxon>
        <taxon>Bacillota</taxon>
        <taxon>Bacilli</taxon>
        <taxon>Bacillales</taxon>
        <taxon>Bacillaceae</taxon>
        <taxon>Evansella</taxon>
    </lineage>
</organism>
<dbReference type="PIRSF" id="PIRSF500136">
    <property type="entry name" value="UDP_ManNAc_DH"/>
    <property type="match status" value="1"/>
</dbReference>
<dbReference type="Pfam" id="PF03720">
    <property type="entry name" value="UDPG_MGDP_dh_C"/>
    <property type="match status" value="1"/>
</dbReference>
<evidence type="ECO:0000256" key="2">
    <source>
        <dbReference type="ARBA" id="ARBA00023027"/>
    </source>
</evidence>
<dbReference type="InterPro" id="IPR014027">
    <property type="entry name" value="UDP-Glc/GDP-Man_DH_C"/>
</dbReference>
<dbReference type="RefSeq" id="WP_217067463.1">
    <property type="nucleotide sequence ID" value="NZ_JAHQCS010000131.1"/>
</dbReference>
<proteinExistence type="inferred from homology"/>
<dbReference type="PANTHER" id="PTHR43491">
    <property type="entry name" value="UDP-N-ACETYL-D-MANNOSAMINE DEHYDROGENASE"/>
    <property type="match status" value="1"/>
</dbReference>
<reference evidence="5 6" key="1">
    <citation type="submission" date="2021-06" db="EMBL/GenBank/DDBJ databases">
        <title>Bacillus sp. RD4P76, an endophyte from a halophyte.</title>
        <authorList>
            <person name="Sun J.-Q."/>
        </authorList>
    </citation>
    <scope>NUCLEOTIDE SEQUENCE [LARGE SCALE GENOMIC DNA]</scope>
    <source>
        <strain evidence="5 6">CGMCC 1.15917</strain>
    </source>
</reference>
<dbReference type="PANTHER" id="PTHR43491:SF1">
    <property type="entry name" value="UDP-N-ACETYL-D-MANNOSAMINE DEHYDROGENASE"/>
    <property type="match status" value="1"/>
</dbReference>
<keyword evidence="2" id="KW-0520">NAD</keyword>